<protein>
    <recommendedName>
        <fullName evidence="8">Thioredoxin domain-containing protein</fullName>
    </recommendedName>
</protein>
<dbReference type="GO" id="GO:0017004">
    <property type="term" value="P:cytochrome complex assembly"/>
    <property type="evidence" value="ECO:0007669"/>
    <property type="project" value="UniProtKB-KW"/>
</dbReference>
<organism evidence="9">
    <name type="scientific">marine metagenome</name>
    <dbReference type="NCBI Taxonomy" id="408172"/>
    <lineage>
        <taxon>unclassified sequences</taxon>
        <taxon>metagenomes</taxon>
        <taxon>ecological metagenomes</taxon>
    </lineage>
</organism>
<dbReference type="Gene3D" id="3.40.30.10">
    <property type="entry name" value="Glutaredoxin"/>
    <property type="match status" value="1"/>
</dbReference>
<comment type="subcellular location">
    <subcellularLocation>
        <location evidence="1">Cell envelope</location>
    </subcellularLocation>
</comment>
<sequence length="185" mass="20283">MTWRWITASAGALVLASLTVPVFLGFDIPLARSLGTSDVTGATCDPDARPSDLSFTLQDMNGDEVKLSSYEGKVILLNFWATWCGPCKVEIPGFVELQEEYGDEGLVVLGLSVDDPIEKLKPFADEYQINYPILVGLGRHDVQDSFGPVWGIPMTFYIARDGTLCKTHTGLVTKEQAAREIRALL</sequence>
<dbReference type="PANTHER" id="PTHR42852">
    <property type="entry name" value="THIOL:DISULFIDE INTERCHANGE PROTEIN DSBE"/>
    <property type="match status" value="1"/>
</dbReference>
<dbReference type="GO" id="GO:0004601">
    <property type="term" value="F:peroxidase activity"/>
    <property type="evidence" value="ECO:0007669"/>
    <property type="project" value="UniProtKB-KW"/>
</dbReference>
<evidence type="ECO:0000256" key="1">
    <source>
        <dbReference type="ARBA" id="ARBA00004196"/>
    </source>
</evidence>
<keyword evidence="3" id="KW-0575">Peroxidase</keyword>
<evidence type="ECO:0000256" key="4">
    <source>
        <dbReference type="ARBA" id="ARBA00022748"/>
    </source>
</evidence>
<proteinExistence type="inferred from homology"/>
<name>A0A381R417_9ZZZZ</name>
<dbReference type="PROSITE" id="PS51352">
    <property type="entry name" value="THIOREDOXIN_2"/>
    <property type="match status" value="1"/>
</dbReference>
<dbReference type="AlphaFoldDB" id="A0A381R417"/>
<dbReference type="PROSITE" id="PS00194">
    <property type="entry name" value="THIOREDOXIN_1"/>
    <property type="match status" value="1"/>
</dbReference>
<keyword evidence="6" id="KW-1015">Disulfide bond</keyword>
<evidence type="ECO:0000256" key="7">
    <source>
        <dbReference type="ARBA" id="ARBA00023284"/>
    </source>
</evidence>
<keyword evidence="5" id="KW-0560">Oxidoreductase</keyword>
<dbReference type="GO" id="GO:0030313">
    <property type="term" value="C:cell envelope"/>
    <property type="evidence" value="ECO:0007669"/>
    <property type="project" value="UniProtKB-SubCell"/>
</dbReference>
<reference evidence="9" key="1">
    <citation type="submission" date="2018-05" db="EMBL/GenBank/DDBJ databases">
        <authorList>
            <person name="Lanie J.A."/>
            <person name="Ng W.-L."/>
            <person name="Kazmierczak K.M."/>
            <person name="Andrzejewski T.M."/>
            <person name="Davidsen T.M."/>
            <person name="Wayne K.J."/>
            <person name="Tettelin H."/>
            <person name="Glass J.I."/>
            <person name="Rusch D."/>
            <person name="Podicherti R."/>
            <person name="Tsui H.-C.T."/>
            <person name="Winkler M.E."/>
        </authorList>
    </citation>
    <scope>NUCLEOTIDE SEQUENCE</scope>
</reference>
<dbReference type="PROSITE" id="PS51355">
    <property type="entry name" value="GLUTATHIONE_PEROXID_3"/>
    <property type="match status" value="1"/>
</dbReference>
<dbReference type="InterPro" id="IPR000889">
    <property type="entry name" value="Glutathione_peroxidase"/>
</dbReference>
<evidence type="ECO:0000256" key="5">
    <source>
        <dbReference type="ARBA" id="ARBA00023002"/>
    </source>
</evidence>
<dbReference type="GO" id="GO:0006979">
    <property type="term" value="P:response to oxidative stress"/>
    <property type="evidence" value="ECO:0007669"/>
    <property type="project" value="InterPro"/>
</dbReference>
<dbReference type="InterPro" id="IPR013766">
    <property type="entry name" value="Thioredoxin_domain"/>
</dbReference>
<dbReference type="InterPro" id="IPR000866">
    <property type="entry name" value="AhpC/TSA"/>
</dbReference>
<keyword evidence="7" id="KW-0676">Redox-active center</keyword>
<evidence type="ECO:0000259" key="8">
    <source>
        <dbReference type="PROSITE" id="PS51352"/>
    </source>
</evidence>
<evidence type="ECO:0000313" key="9">
    <source>
        <dbReference type="EMBL" id="SUZ86270.1"/>
    </source>
</evidence>
<dbReference type="PANTHER" id="PTHR42852:SF6">
    <property type="entry name" value="THIOL:DISULFIDE INTERCHANGE PROTEIN DSBE"/>
    <property type="match status" value="1"/>
</dbReference>
<keyword evidence="4" id="KW-0201">Cytochrome c-type biogenesis</keyword>
<dbReference type="EMBL" id="UINC01001673">
    <property type="protein sequence ID" value="SUZ86270.1"/>
    <property type="molecule type" value="Genomic_DNA"/>
</dbReference>
<comment type="similarity">
    <text evidence="2">Belongs to the glutathione peroxidase family.</text>
</comment>
<accession>A0A381R417</accession>
<dbReference type="Pfam" id="PF00578">
    <property type="entry name" value="AhpC-TSA"/>
    <property type="match status" value="1"/>
</dbReference>
<dbReference type="InterPro" id="IPR017937">
    <property type="entry name" value="Thioredoxin_CS"/>
</dbReference>
<feature type="domain" description="Thioredoxin" evidence="8">
    <location>
        <begin position="46"/>
        <end position="185"/>
    </location>
</feature>
<evidence type="ECO:0000256" key="2">
    <source>
        <dbReference type="ARBA" id="ARBA00006926"/>
    </source>
</evidence>
<gene>
    <name evidence="9" type="ORF">METZ01_LOCUS39124</name>
</gene>
<evidence type="ECO:0000256" key="6">
    <source>
        <dbReference type="ARBA" id="ARBA00023157"/>
    </source>
</evidence>
<evidence type="ECO:0000256" key="3">
    <source>
        <dbReference type="ARBA" id="ARBA00022559"/>
    </source>
</evidence>
<dbReference type="InterPro" id="IPR036249">
    <property type="entry name" value="Thioredoxin-like_sf"/>
</dbReference>
<dbReference type="InterPro" id="IPR050553">
    <property type="entry name" value="Thioredoxin_ResA/DsbE_sf"/>
</dbReference>
<dbReference type="SUPFAM" id="SSF52833">
    <property type="entry name" value="Thioredoxin-like"/>
    <property type="match status" value="1"/>
</dbReference>
<dbReference type="CDD" id="cd02966">
    <property type="entry name" value="TlpA_like_family"/>
    <property type="match status" value="1"/>
</dbReference>